<dbReference type="GO" id="GO:0009298">
    <property type="term" value="P:GDP-mannose biosynthetic process"/>
    <property type="evidence" value="ECO:0007669"/>
    <property type="project" value="TreeGrafter"/>
</dbReference>
<evidence type="ECO:0000259" key="1">
    <source>
        <dbReference type="Pfam" id="PF01050"/>
    </source>
</evidence>
<dbReference type="GO" id="GO:0004475">
    <property type="term" value="F:mannose-1-phosphate guanylyltransferase (GTP) activity"/>
    <property type="evidence" value="ECO:0007669"/>
    <property type="project" value="TreeGrafter"/>
</dbReference>
<dbReference type="EMBL" id="LCPB01000005">
    <property type="protein sequence ID" value="KKU90239.1"/>
    <property type="molecule type" value="Genomic_DNA"/>
</dbReference>
<protein>
    <submittedName>
        <fullName evidence="2">Mannose-6-phosphate isomerase, type II</fullName>
    </submittedName>
</protein>
<dbReference type="Pfam" id="PF01050">
    <property type="entry name" value="MannoseP_isomer"/>
    <property type="match status" value="1"/>
</dbReference>
<dbReference type="InterPro" id="IPR011051">
    <property type="entry name" value="RmlC_Cupin_sf"/>
</dbReference>
<feature type="domain" description="Mannose-6-phosphate isomerase type II C-terminal" evidence="1">
    <location>
        <begin position="19"/>
        <end position="121"/>
    </location>
</feature>
<reference evidence="2 3" key="1">
    <citation type="journal article" date="2015" name="Nature">
        <title>rRNA introns, odd ribosomes, and small enigmatic genomes across a large radiation of phyla.</title>
        <authorList>
            <person name="Brown C.T."/>
            <person name="Hug L.A."/>
            <person name="Thomas B.C."/>
            <person name="Sharon I."/>
            <person name="Castelle C.J."/>
            <person name="Singh A."/>
            <person name="Wilkins M.J."/>
            <person name="Williams K.H."/>
            <person name="Banfield J.F."/>
        </authorList>
    </citation>
    <scope>NUCLEOTIDE SEQUENCE [LARGE SCALE GENOMIC DNA]</scope>
</reference>
<dbReference type="GO" id="GO:0005976">
    <property type="term" value="P:polysaccharide metabolic process"/>
    <property type="evidence" value="ECO:0007669"/>
    <property type="project" value="InterPro"/>
</dbReference>
<dbReference type="InterPro" id="IPR014710">
    <property type="entry name" value="RmlC-like_jellyroll"/>
</dbReference>
<dbReference type="InterPro" id="IPR051161">
    <property type="entry name" value="Mannose-6P_isomerase_type2"/>
</dbReference>
<name>A0A0G1U837_9BACT</name>
<dbReference type="PANTHER" id="PTHR46390">
    <property type="entry name" value="MANNOSE-1-PHOSPHATE GUANYLYLTRANSFERASE"/>
    <property type="match status" value="1"/>
</dbReference>
<evidence type="ECO:0000313" key="2">
    <source>
        <dbReference type="EMBL" id="KKU90239.1"/>
    </source>
</evidence>
<evidence type="ECO:0000313" key="3">
    <source>
        <dbReference type="Proteomes" id="UP000033882"/>
    </source>
</evidence>
<dbReference type="GO" id="GO:0016853">
    <property type="term" value="F:isomerase activity"/>
    <property type="evidence" value="ECO:0007669"/>
    <property type="project" value="UniProtKB-KW"/>
</dbReference>
<comment type="caution">
    <text evidence="2">The sequence shown here is derived from an EMBL/GenBank/DDBJ whole genome shotgun (WGS) entry which is preliminary data.</text>
</comment>
<dbReference type="CDD" id="cd02213">
    <property type="entry name" value="cupin_PMI_typeII_C"/>
    <property type="match status" value="1"/>
</dbReference>
<dbReference type="AlphaFoldDB" id="A0A0G1U837"/>
<dbReference type="Gene3D" id="2.60.120.10">
    <property type="entry name" value="Jelly Rolls"/>
    <property type="match status" value="1"/>
</dbReference>
<sequence length="128" mass="14772">MQQVCTKCFLYRSMNIQDEQRPWGSFRRFTLNEPSTVKLVSINAGKQLSLQYHNDREEFWRILDGNPTIIIGDSEVIASVGDEFFVPKKTNHRIRANDQNVRILELAFGSFDEADIVRLEDSYGRASA</sequence>
<dbReference type="SUPFAM" id="SSF51182">
    <property type="entry name" value="RmlC-like cupins"/>
    <property type="match status" value="1"/>
</dbReference>
<gene>
    <name evidence="2" type="ORF">UY19_C0005G0042</name>
</gene>
<dbReference type="PANTHER" id="PTHR46390:SF1">
    <property type="entry name" value="MANNOSE-1-PHOSPHATE GUANYLYLTRANSFERASE"/>
    <property type="match status" value="1"/>
</dbReference>
<dbReference type="Proteomes" id="UP000033882">
    <property type="component" value="Unassembled WGS sequence"/>
</dbReference>
<accession>A0A0G1U837</accession>
<keyword evidence="2" id="KW-0413">Isomerase</keyword>
<proteinExistence type="predicted"/>
<organism evidence="2 3">
    <name type="scientific">Candidatus Wolfebacteria bacterium GW2011_GWA2_47_9b</name>
    <dbReference type="NCBI Taxonomy" id="1619005"/>
    <lineage>
        <taxon>Bacteria</taxon>
        <taxon>Candidatus Wolfeibacteriota</taxon>
    </lineage>
</organism>
<dbReference type="InterPro" id="IPR001538">
    <property type="entry name" value="Man6P_isomerase-2_C"/>
</dbReference>